<accession>A0A4Q1BTD9</accession>
<evidence type="ECO:0000313" key="3">
    <source>
        <dbReference type="Proteomes" id="UP000289152"/>
    </source>
</evidence>
<gene>
    <name evidence="2" type="ORF">M231_01408</name>
</gene>
<organism evidence="2 3">
    <name type="scientific">Tremella mesenterica</name>
    <name type="common">Jelly fungus</name>
    <dbReference type="NCBI Taxonomy" id="5217"/>
    <lineage>
        <taxon>Eukaryota</taxon>
        <taxon>Fungi</taxon>
        <taxon>Dikarya</taxon>
        <taxon>Basidiomycota</taxon>
        <taxon>Agaricomycotina</taxon>
        <taxon>Tremellomycetes</taxon>
        <taxon>Tremellales</taxon>
        <taxon>Tremellaceae</taxon>
        <taxon>Tremella</taxon>
    </lineage>
</organism>
<reference evidence="2 3" key="1">
    <citation type="submission" date="2016-06" db="EMBL/GenBank/DDBJ databases">
        <title>Evolution of pathogenesis and genome organization in the Tremellales.</title>
        <authorList>
            <person name="Cuomo C."/>
            <person name="Litvintseva A."/>
            <person name="Heitman J."/>
            <person name="Chen Y."/>
            <person name="Sun S."/>
            <person name="Springer D."/>
            <person name="Dromer F."/>
            <person name="Young S."/>
            <person name="Zeng Q."/>
            <person name="Chapman S."/>
            <person name="Gujja S."/>
            <person name="Saif S."/>
            <person name="Birren B."/>
        </authorList>
    </citation>
    <scope>NUCLEOTIDE SEQUENCE [LARGE SCALE GENOMIC DNA]</scope>
    <source>
        <strain evidence="2 3">ATCC 28783</strain>
    </source>
</reference>
<proteinExistence type="predicted"/>
<dbReference type="AlphaFoldDB" id="A0A4Q1BTD9"/>
<evidence type="ECO:0000256" key="1">
    <source>
        <dbReference type="SAM" id="MobiDB-lite"/>
    </source>
</evidence>
<dbReference type="EMBL" id="SDIL01000010">
    <property type="protein sequence ID" value="RXK41258.1"/>
    <property type="molecule type" value="Genomic_DNA"/>
</dbReference>
<name>A0A4Q1BTD9_TREME</name>
<comment type="caution">
    <text evidence="2">The sequence shown here is derived from an EMBL/GenBank/DDBJ whole genome shotgun (WGS) entry which is preliminary data.</text>
</comment>
<dbReference type="Proteomes" id="UP000289152">
    <property type="component" value="Unassembled WGS sequence"/>
</dbReference>
<keyword evidence="3" id="KW-1185">Reference proteome</keyword>
<protein>
    <submittedName>
        <fullName evidence="2">Uncharacterized protein</fullName>
    </submittedName>
</protein>
<feature type="region of interest" description="Disordered" evidence="1">
    <location>
        <begin position="73"/>
        <end position="93"/>
    </location>
</feature>
<dbReference type="InParanoid" id="A0A4Q1BTD9"/>
<sequence>MQCTQETLKIIKEAWAPALLTNPVPSTVLHDLEKEKVAIMDLCLAYSVIQDQLSSILLENTVNIGQGGMLNADLEDQNGREDVESTQNLMDHW</sequence>
<dbReference type="VEuPathDB" id="FungiDB:TREMEDRAFT_65228"/>
<evidence type="ECO:0000313" key="2">
    <source>
        <dbReference type="EMBL" id="RXK41258.1"/>
    </source>
</evidence>